<feature type="domain" description="Phosphoribulokinase/uridine kinase" evidence="1">
    <location>
        <begin position="23"/>
        <end position="161"/>
    </location>
</feature>
<organism evidence="2 3">
    <name type="scientific">Metasolibacillus meyeri</name>
    <dbReference type="NCBI Taxonomy" id="1071052"/>
    <lineage>
        <taxon>Bacteria</taxon>
        <taxon>Bacillati</taxon>
        <taxon>Bacillota</taxon>
        <taxon>Bacilli</taxon>
        <taxon>Bacillales</taxon>
        <taxon>Caryophanaceae</taxon>
        <taxon>Metasolibacillus</taxon>
    </lineage>
</organism>
<dbReference type="GO" id="GO:0016301">
    <property type="term" value="F:kinase activity"/>
    <property type="evidence" value="ECO:0007669"/>
    <property type="project" value="UniProtKB-KW"/>
</dbReference>
<keyword evidence="3" id="KW-1185">Reference proteome</keyword>
<dbReference type="AlphaFoldDB" id="A0AAW9NUW1"/>
<dbReference type="RefSeq" id="WP_326124128.1">
    <property type="nucleotide sequence ID" value="NZ_JARSFG010000019.1"/>
</dbReference>
<dbReference type="Pfam" id="PF00485">
    <property type="entry name" value="PRK"/>
    <property type="match status" value="1"/>
</dbReference>
<dbReference type="Gene3D" id="3.40.50.300">
    <property type="entry name" value="P-loop containing nucleotide triphosphate hydrolases"/>
    <property type="match status" value="1"/>
</dbReference>
<evidence type="ECO:0000313" key="3">
    <source>
        <dbReference type="Proteomes" id="UP001344888"/>
    </source>
</evidence>
<sequence length="207" mass="25015">MHDTVKQEIRDAYKGHDLDRPFIVAIDGLSGVGKTTFVQQLKNEADMVIIHIDNHIVERKLRYHTKHAEWYEYYHLQWDITYLTENLFEKLHNNAKQLCLAFYSHEEDRSMNKTIHIPSRCIVIIEGVFLLREEWKAFYDYIIFLDCPKEIRYERAVQRDKYLGSLEQRISKYKNRYWPAEEYYLQKQAPLKFAHSIKSEKPIDDRL</sequence>
<dbReference type="Proteomes" id="UP001344888">
    <property type="component" value="Unassembled WGS sequence"/>
</dbReference>
<evidence type="ECO:0000313" key="2">
    <source>
        <dbReference type="EMBL" id="MEC1179645.1"/>
    </source>
</evidence>
<accession>A0AAW9NUW1</accession>
<keyword evidence="2" id="KW-0808">Transferase</keyword>
<comment type="caution">
    <text evidence="2">The sequence shown here is derived from an EMBL/GenBank/DDBJ whole genome shotgun (WGS) entry which is preliminary data.</text>
</comment>
<keyword evidence="2" id="KW-0418">Kinase</keyword>
<dbReference type="NCBIfam" id="NF005807">
    <property type="entry name" value="PRK07667.1"/>
    <property type="match status" value="1"/>
</dbReference>
<dbReference type="SUPFAM" id="SSF52540">
    <property type="entry name" value="P-loop containing nucleoside triphosphate hydrolases"/>
    <property type="match status" value="1"/>
</dbReference>
<gene>
    <name evidence="2" type="ORF">P9B03_14185</name>
</gene>
<proteinExistence type="predicted"/>
<dbReference type="EMBL" id="JARSFG010000019">
    <property type="protein sequence ID" value="MEC1179645.1"/>
    <property type="molecule type" value="Genomic_DNA"/>
</dbReference>
<name>A0AAW9NUW1_9BACL</name>
<evidence type="ECO:0000259" key="1">
    <source>
        <dbReference type="Pfam" id="PF00485"/>
    </source>
</evidence>
<reference evidence="2 3" key="1">
    <citation type="submission" date="2023-03" db="EMBL/GenBank/DDBJ databases">
        <title>Bacillus Genome Sequencing.</title>
        <authorList>
            <person name="Dunlap C."/>
        </authorList>
    </citation>
    <scope>NUCLEOTIDE SEQUENCE [LARGE SCALE GENOMIC DNA]</scope>
    <source>
        <strain evidence="2 3">B-59205</strain>
    </source>
</reference>
<dbReference type="PANTHER" id="PTHR10285">
    <property type="entry name" value="URIDINE KINASE"/>
    <property type="match status" value="1"/>
</dbReference>
<protein>
    <submittedName>
        <fullName evidence="2">Kinase</fullName>
    </submittedName>
</protein>
<dbReference type="InterPro" id="IPR006083">
    <property type="entry name" value="PRK/URK"/>
</dbReference>
<dbReference type="InterPro" id="IPR027417">
    <property type="entry name" value="P-loop_NTPase"/>
</dbReference>